<evidence type="ECO:0000256" key="1">
    <source>
        <dbReference type="SAM" id="Phobius"/>
    </source>
</evidence>
<sequence length="86" mass="9131">MQQSELTRMAIASVVAIGAMSYLAIDAGVVNTNVVTKPIKVAQASIVGAAMGQHHLAFAVQEWARPSHANNETHEKPVVEHCLAVD</sequence>
<accession>A0A2M6UCR0</accession>
<comment type="caution">
    <text evidence="2">The sequence shown here is derived from an EMBL/GenBank/DDBJ whole genome shotgun (WGS) entry which is preliminary data.</text>
</comment>
<keyword evidence="3" id="KW-1185">Reference proteome</keyword>
<keyword evidence="1" id="KW-1133">Transmembrane helix</keyword>
<gene>
    <name evidence="2" type="ORF">TSA1_17275</name>
</gene>
<dbReference type="EMBL" id="LFJC01000003">
    <property type="protein sequence ID" value="PIT02311.1"/>
    <property type="molecule type" value="Genomic_DNA"/>
</dbReference>
<keyword evidence="1" id="KW-0812">Transmembrane</keyword>
<evidence type="ECO:0000313" key="2">
    <source>
        <dbReference type="EMBL" id="PIT02311.1"/>
    </source>
</evidence>
<keyword evidence="1" id="KW-0472">Membrane</keyword>
<feature type="transmembrane region" description="Helical" evidence="1">
    <location>
        <begin position="6"/>
        <end position="25"/>
    </location>
</feature>
<proteinExistence type="predicted"/>
<evidence type="ECO:0000313" key="3">
    <source>
        <dbReference type="Proteomes" id="UP000228930"/>
    </source>
</evidence>
<protein>
    <submittedName>
        <fullName evidence="2">Uncharacterized protein</fullName>
    </submittedName>
</protein>
<name>A0A2M6UCR0_9BRAD</name>
<dbReference type="AlphaFoldDB" id="A0A2M6UCR0"/>
<dbReference type="Proteomes" id="UP000228930">
    <property type="component" value="Unassembled WGS sequence"/>
</dbReference>
<reference evidence="2 3" key="1">
    <citation type="submission" date="2015-06" db="EMBL/GenBank/DDBJ databases">
        <title>Comparative genome analysis of nirS-carrying Bradyrhizobium sp. strains.</title>
        <authorList>
            <person name="Ishii S."/>
            <person name="Jang J."/>
            <person name="Nishizawa T."/>
            <person name="Senoo K."/>
        </authorList>
    </citation>
    <scope>NUCLEOTIDE SEQUENCE [LARGE SCALE GENOMIC DNA]</scope>
    <source>
        <strain evidence="2 3">TSA1</strain>
    </source>
</reference>
<organism evidence="2 3">
    <name type="scientific">Bradyrhizobium nitroreducens</name>
    <dbReference type="NCBI Taxonomy" id="709803"/>
    <lineage>
        <taxon>Bacteria</taxon>
        <taxon>Pseudomonadati</taxon>
        <taxon>Pseudomonadota</taxon>
        <taxon>Alphaproteobacteria</taxon>
        <taxon>Hyphomicrobiales</taxon>
        <taxon>Nitrobacteraceae</taxon>
        <taxon>Bradyrhizobium</taxon>
    </lineage>
</organism>